<keyword evidence="2" id="KW-0472">Membrane</keyword>
<name>V4PSD1_9CAUL</name>
<dbReference type="STRING" id="1121022.GCA_000376105_03217"/>
<gene>
    <name evidence="3" type="ORF">ABENE_12840</name>
</gene>
<feature type="transmembrane region" description="Helical" evidence="2">
    <location>
        <begin position="355"/>
        <end position="373"/>
    </location>
</feature>
<keyword evidence="4" id="KW-1185">Reference proteome</keyword>
<dbReference type="PATRIC" id="fig|1121022.4.peg.2606"/>
<dbReference type="PANTHER" id="PTHR30092:SF0">
    <property type="entry name" value="INNER MEMBRANE PROTEIN CRED"/>
    <property type="match status" value="1"/>
</dbReference>
<feature type="transmembrane region" description="Helical" evidence="2">
    <location>
        <begin position="411"/>
        <end position="432"/>
    </location>
</feature>
<dbReference type="Pfam" id="PF06123">
    <property type="entry name" value="CreD"/>
    <property type="match status" value="1"/>
</dbReference>
<organism evidence="3 4">
    <name type="scientific">Asticcacaulis benevestitus DSM 16100 = ATCC BAA-896</name>
    <dbReference type="NCBI Taxonomy" id="1121022"/>
    <lineage>
        <taxon>Bacteria</taxon>
        <taxon>Pseudomonadati</taxon>
        <taxon>Pseudomonadota</taxon>
        <taxon>Alphaproteobacteria</taxon>
        <taxon>Caulobacterales</taxon>
        <taxon>Caulobacteraceae</taxon>
        <taxon>Asticcacaulis</taxon>
    </lineage>
</organism>
<keyword evidence="2" id="KW-1133">Transmembrane helix</keyword>
<evidence type="ECO:0008006" key="5">
    <source>
        <dbReference type="Google" id="ProtNLM"/>
    </source>
</evidence>
<dbReference type="eggNOG" id="COG4452">
    <property type="taxonomic scope" value="Bacteria"/>
</dbReference>
<feature type="transmembrane region" description="Helical" evidence="2">
    <location>
        <begin position="46"/>
        <end position="68"/>
    </location>
</feature>
<proteinExistence type="predicted"/>
<dbReference type="EMBL" id="AWGB01000025">
    <property type="protein sequence ID" value="ESQ90259.1"/>
    <property type="molecule type" value="Genomic_DNA"/>
</dbReference>
<dbReference type="GO" id="GO:0005886">
    <property type="term" value="C:plasma membrane"/>
    <property type="evidence" value="ECO:0007669"/>
    <property type="project" value="TreeGrafter"/>
</dbReference>
<dbReference type="NCBIfam" id="NF008712">
    <property type="entry name" value="PRK11715.1-1"/>
    <property type="match status" value="1"/>
</dbReference>
<feature type="compositionally biased region" description="Polar residues" evidence="1">
    <location>
        <begin position="15"/>
        <end position="25"/>
    </location>
</feature>
<evidence type="ECO:0000256" key="1">
    <source>
        <dbReference type="SAM" id="MobiDB-lite"/>
    </source>
</evidence>
<dbReference type="Proteomes" id="UP000017837">
    <property type="component" value="Unassembled WGS sequence"/>
</dbReference>
<dbReference type="PIRSF" id="PIRSF004548">
    <property type="entry name" value="CreD"/>
    <property type="match status" value="1"/>
</dbReference>
<keyword evidence="2" id="KW-0812">Transmembrane</keyword>
<feature type="transmembrane region" description="Helical" evidence="2">
    <location>
        <begin position="462"/>
        <end position="480"/>
    </location>
</feature>
<reference evidence="3 4" key="1">
    <citation type="journal article" date="2014" name="Nature">
        <title>Sequential evolution of bacterial morphology by co-option of a developmental regulator.</title>
        <authorList>
            <person name="Jiang C."/>
            <person name="Brown P.J."/>
            <person name="Ducret A."/>
            <person name="Brun Y.V."/>
        </authorList>
    </citation>
    <scope>NUCLEOTIDE SEQUENCE [LARGE SCALE GENOMIC DNA]</scope>
    <source>
        <strain evidence="3 4">DSM 16100</strain>
    </source>
</reference>
<dbReference type="InterPro" id="IPR010364">
    <property type="entry name" value="Uncharacterised_IM_CreD"/>
</dbReference>
<dbReference type="PANTHER" id="PTHR30092">
    <property type="entry name" value="INNER MEMBRANE PROTEIN CRED"/>
    <property type="match status" value="1"/>
</dbReference>
<comment type="caution">
    <text evidence="3">The sequence shown here is derived from an EMBL/GenBank/DDBJ whole genome shotgun (WGS) entry which is preliminary data.</text>
</comment>
<evidence type="ECO:0000313" key="3">
    <source>
        <dbReference type="EMBL" id="ESQ90259.1"/>
    </source>
</evidence>
<dbReference type="AlphaFoldDB" id="V4PSD1"/>
<accession>V4PSD1</accession>
<sequence>MTSGSASAVAWTPFKETTMSTTSTPGYPPQNPSPRQIISRSKGTKLLIVCILAVLMSVPAGFVFLLLLDRTHRADEVTREIGGLMGGPQTFLGPVITVPYVAPPKVETDANGVKSVVPAQTGNLVVFPVTGKAVATSKSEVRSRSLFRVPVYTTDLHFTAHFDLTQVKAPTGAMLDWSRAQLLSGASDSRGARKDITATVDGQAMTLAPAVEGAQSLNTDSGSGKLDLFSTPLAALDTAKPYDVSLDMSFTGAQKIGVLAYAKSSEVTLSGDWNTPSFGGGFLPATRAFHHDQQTPLVKGEEDLKSGFRATWSVPFVARGLPAVINLDSLSSLGKSELSVAFVENTNPYQNVGRSLKYALLFVGLVFLTYFVFESTSKRELHPAQYILIGLTQITFYLLLLSLAERIGFDLAFLAAAIATVGLISSYAGMVFKSRLRGFAALIIFSLLYGMIYTLMRMEDYALLIGAVAAFVVIATVMILTRNINWYGKETETA</sequence>
<evidence type="ECO:0000256" key="2">
    <source>
        <dbReference type="SAM" id="Phobius"/>
    </source>
</evidence>
<feature type="transmembrane region" description="Helical" evidence="2">
    <location>
        <begin position="385"/>
        <end position="405"/>
    </location>
</feature>
<evidence type="ECO:0000313" key="4">
    <source>
        <dbReference type="Proteomes" id="UP000017837"/>
    </source>
</evidence>
<protein>
    <recommendedName>
        <fullName evidence="5">Inner membrane protein</fullName>
    </recommendedName>
</protein>
<feature type="region of interest" description="Disordered" evidence="1">
    <location>
        <begin position="14"/>
        <end position="36"/>
    </location>
</feature>
<feature type="transmembrane region" description="Helical" evidence="2">
    <location>
        <begin position="439"/>
        <end position="456"/>
    </location>
</feature>